<feature type="transmembrane region" description="Helical" evidence="1">
    <location>
        <begin position="229"/>
        <end position="250"/>
    </location>
</feature>
<dbReference type="AlphaFoldDB" id="A0A1E1KZP7"/>
<proteinExistence type="predicted"/>
<keyword evidence="1" id="KW-0472">Membrane</keyword>
<keyword evidence="1" id="KW-0812">Transmembrane</keyword>
<dbReference type="EMBL" id="FJUW01000029">
    <property type="protein sequence ID" value="CZT03737.1"/>
    <property type="molecule type" value="Genomic_DNA"/>
</dbReference>
<sequence length="334" mass="36702">MRFSSLFPLACAIVGFVLSMLCLFAGSKKAFMEEYHIITLNTSTLGHNILGSSDPKATPTSSSPSTTSTSKIDRIGDFFGDLKDNVTNKIENEFNELVADVADKLAKELGIHQWYSLHLMDMCEGEYKPNATAKGVSKNVTNCSNRTAMYDFNLDNVLNQQLEVGLLKINLSDINWPKDIQNGLDTLNVAFNAVFVLYAIGIAAAGLAILASLVAFFTSGSRLISFGNWGLATLSFVCLVVSSALVTYVMQKAVHIINKYGNDVGAYAYKGTKYLIITWVAAAVMGLASAAWVVEFCIGRKRQRREYTEKSITKRRIWGRSRRSDEAALRRAGV</sequence>
<dbReference type="GO" id="GO:0051285">
    <property type="term" value="C:cell cortex of cell tip"/>
    <property type="evidence" value="ECO:0007669"/>
    <property type="project" value="TreeGrafter"/>
</dbReference>
<evidence type="ECO:0000313" key="3">
    <source>
        <dbReference type="Proteomes" id="UP000178129"/>
    </source>
</evidence>
<evidence type="ECO:0000313" key="2">
    <source>
        <dbReference type="EMBL" id="CZT03737.1"/>
    </source>
</evidence>
<name>A0A1E1KZP7_9HELO</name>
<evidence type="ECO:0000256" key="1">
    <source>
        <dbReference type="SAM" id="Phobius"/>
    </source>
</evidence>
<dbReference type="GO" id="GO:0005886">
    <property type="term" value="C:plasma membrane"/>
    <property type="evidence" value="ECO:0007669"/>
    <property type="project" value="InterPro"/>
</dbReference>
<dbReference type="Pfam" id="PF06687">
    <property type="entry name" value="SUR7"/>
    <property type="match status" value="1"/>
</dbReference>
<protein>
    <submittedName>
        <fullName evidence="2">Uncharacterized protein</fullName>
    </submittedName>
</protein>
<gene>
    <name evidence="2" type="ORF">RCO7_07598</name>
</gene>
<dbReference type="InterPro" id="IPR009571">
    <property type="entry name" value="SUR7/Rim9-like_fungi"/>
</dbReference>
<dbReference type="PANTHER" id="PTHR28019">
    <property type="entry name" value="CELL MEMBRANE PROTEIN YLR413W-RELATED"/>
    <property type="match status" value="1"/>
</dbReference>
<dbReference type="GO" id="GO:0031505">
    <property type="term" value="P:fungal-type cell wall organization"/>
    <property type="evidence" value="ECO:0007669"/>
    <property type="project" value="TreeGrafter"/>
</dbReference>
<reference evidence="3" key="1">
    <citation type="submission" date="2016-03" db="EMBL/GenBank/DDBJ databases">
        <authorList>
            <person name="Ploux O."/>
        </authorList>
    </citation>
    <scope>NUCLEOTIDE SEQUENCE [LARGE SCALE GENOMIC DNA]</scope>
    <source>
        <strain evidence="3">UK7</strain>
    </source>
</reference>
<dbReference type="STRING" id="914237.A0A1E1KZP7"/>
<accession>A0A1E1KZP7</accession>
<organism evidence="2 3">
    <name type="scientific">Rhynchosporium graminicola</name>
    <dbReference type="NCBI Taxonomy" id="2792576"/>
    <lineage>
        <taxon>Eukaryota</taxon>
        <taxon>Fungi</taxon>
        <taxon>Dikarya</taxon>
        <taxon>Ascomycota</taxon>
        <taxon>Pezizomycotina</taxon>
        <taxon>Leotiomycetes</taxon>
        <taxon>Helotiales</taxon>
        <taxon>Ploettnerulaceae</taxon>
        <taxon>Rhynchosporium</taxon>
    </lineage>
</organism>
<comment type="caution">
    <text evidence="2">The sequence shown here is derived from an EMBL/GenBank/DDBJ whole genome shotgun (WGS) entry which is preliminary data.</text>
</comment>
<keyword evidence="1" id="KW-1133">Transmembrane helix</keyword>
<feature type="transmembrane region" description="Helical" evidence="1">
    <location>
        <begin position="195"/>
        <end position="217"/>
    </location>
</feature>
<feature type="transmembrane region" description="Helical" evidence="1">
    <location>
        <begin position="276"/>
        <end position="298"/>
    </location>
</feature>
<dbReference type="Proteomes" id="UP000178129">
    <property type="component" value="Unassembled WGS sequence"/>
</dbReference>
<dbReference type="InParanoid" id="A0A1E1KZP7"/>
<keyword evidence="3" id="KW-1185">Reference proteome</keyword>
<dbReference type="InterPro" id="IPR052413">
    <property type="entry name" value="SUR7_domain"/>
</dbReference>
<dbReference type="PANTHER" id="PTHR28019:SF7">
    <property type="entry name" value="SUR7 PROTEIN"/>
    <property type="match status" value="1"/>
</dbReference>